<evidence type="ECO:0000256" key="1">
    <source>
        <dbReference type="SAM" id="MobiDB-lite"/>
    </source>
</evidence>
<dbReference type="InParanoid" id="A0A2R6P4Z2"/>
<reference evidence="4" key="2">
    <citation type="journal article" date="2018" name="BMC Genomics">
        <title>A manually annotated Actinidia chinensis var. chinensis (kiwifruit) genome highlights the challenges associated with draft genomes and gene prediction in plants.</title>
        <authorList>
            <person name="Pilkington S.M."/>
            <person name="Crowhurst R."/>
            <person name="Hilario E."/>
            <person name="Nardozza S."/>
            <person name="Fraser L."/>
            <person name="Peng Y."/>
            <person name="Gunaseelan K."/>
            <person name="Simpson R."/>
            <person name="Tahir J."/>
            <person name="Deroles S.C."/>
            <person name="Templeton K."/>
            <person name="Luo Z."/>
            <person name="Davy M."/>
            <person name="Cheng C."/>
            <person name="McNeilage M."/>
            <person name="Scaglione D."/>
            <person name="Liu Y."/>
            <person name="Zhang Q."/>
            <person name="Datson P."/>
            <person name="De Silva N."/>
            <person name="Gardiner S.E."/>
            <person name="Bassett H."/>
            <person name="Chagne D."/>
            <person name="McCallum J."/>
            <person name="Dzierzon H."/>
            <person name="Deng C."/>
            <person name="Wang Y.Y."/>
            <person name="Barron L."/>
            <person name="Manako K."/>
            <person name="Bowen J."/>
            <person name="Foster T.M."/>
            <person name="Erridge Z.A."/>
            <person name="Tiffin H."/>
            <person name="Waite C.N."/>
            <person name="Davies K.M."/>
            <person name="Grierson E.P."/>
            <person name="Laing W.A."/>
            <person name="Kirk R."/>
            <person name="Chen X."/>
            <person name="Wood M."/>
            <person name="Montefiori M."/>
            <person name="Brummell D.A."/>
            <person name="Schwinn K.E."/>
            <person name="Catanach A."/>
            <person name="Fullerton C."/>
            <person name="Li D."/>
            <person name="Meiyalaghan S."/>
            <person name="Nieuwenhuizen N."/>
            <person name="Read N."/>
            <person name="Prakash R."/>
            <person name="Hunter D."/>
            <person name="Zhang H."/>
            <person name="McKenzie M."/>
            <person name="Knabel M."/>
            <person name="Harris A."/>
            <person name="Allan A.C."/>
            <person name="Gleave A."/>
            <person name="Chen A."/>
            <person name="Janssen B.J."/>
            <person name="Plunkett B."/>
            <person name="Ampomah-Dwamena C."/>
            <person name="Voogd C."/>
            <person name="Leif D."/>
            <person name="Lafferty D."/>
            <person name="Souleyre E.J.F."/>
            <person name="Varkonyi-Gasic E."/>
            <person name="Gambi F."/>
            <person name="Hanley J."/>
            <person name="Yao J.L."/>
            <person name="Cheung J."/>
            <person name="David K.M."/>
            <person name="Warren B."/>
            <person name="Marsh K."/>
            <person name="Snowden K.C."/>
            <person name="Lin-Wang K."/>
            <person name="Brian L."/>
            <person name="Martinez-Sanchez M."/>
            <person name="Wang M."/>
            <person name="Ileperuma N."/>
            <person name="Macnee N."/>
            <person name="Campin R."/>
            <person name="McAtee P."/>
            <person name="Drummond R.S.M."/>
            <person name="Espley R.V."/>
            <person name="Ireland H.S."/>
            <person name="Wu R."/>
            <person name="Atkinson R.G."/>
            <person name="Karunairetnam S."/>
            <person name="Bulley S."/>
            <person name="Chunkath S."/>
            <person name="Hanley Z."/>
            <person name="Storey R."/>
            <person name="Thrimawithana A.H."/>
            <person name="Thomson S."/>
            <person name="David C."/>
            <person name="Testolin R."/>
            <person name="Huang H."/>
            <person name="Hellens R.P."/>
            <person name="Schaffer R.J."/>
        </authorList>
    </citation>
    <scope>NUCLEOTIDE SEQUENCE [LARGE SCALE GENOMIC DNA]</scope>
    <source>
        <strain evidence="4">cv. Red5</strain>
    </source>
</reference>
<dbReference type="STRING" id="1590841.A0A2R6P4Z2"/>
<evidence type="ECO:0000259" key="2">
    <source>
        <dbReference type="PROSITE" id="PS50181"/>
    </source>
</evidence>
<dbReference type="OMA" id="EAEEECY"/>
<dbReference type="PANTHER" id="PTHR33127:SF5">
    <property type="entry name" value="TRANSMEMBRANE PROTEIN"/>
    <property type="match status" value="1"/>
</dbReference>
<gene>
    <name evidence="3" type="ORF">CEY00_Acc33327</name>
</gene>
<dbReference type="EMBL" id="NKQK01000029">
    <property type="protein sequence ID" value="PSR85337.1"/>
    <property type="molecule type" value="Genomic_DNA"/>
</dbReference>
<reference evidence="3 4" key="1">
    <citation type="submission" date="2017-07" db="EMBL/GenBank/DDBJ databases">
        <title>An improved, manually edited Actinidia chinensis var. chinensis (kiwifruit) genome highlights the challenges associated with draft genomes and gene prediction in plants.</title>
        <authorList>
            <person name="Pilkington S."/>
            <person name="Crowhurst R."/>
            <person name="Hilario E."/>
            <person name="Nardozza S."/>
            <person name="Fraser L."/>
            <person name="Peng Y."/>
            <person name="Gunaseelan K."/>
            <person name="Simpson R."/>
            <person name="Tahir J."/>
            <person name="Deroles S."/>
            <person name="Templeton K."/>
            <person name="Luo Z."/>
            <person name="Davy M."/>
            <person name="Cheng C."/>
            <person name="Mcneilage M."/>
            <person name="Scaglione D."/>
            <person name="Liu Y."/>
            <person name="Zhang Q."/>
            <person name="Datson P."/>
            <person name="De Silva N."/>
            <person name="Gardiner S."/>
            <person name="Bassett H."/>
            <person name="Chagne D."/>
            <person name="Mccallum J."/>
            <person name="Dzierzon H."/>
            <person name="Deng C."/>
            <person name="Wang Y.-Y."/>
            <person name="Barron N."/>
            <person name="Manako K."/>
            <person name="Bowen J."/>
            <person name="Foster T."/>
            <person name="Erridge Z."/>
            <person name="Tiffin H."/>
            <person name="Waite C."/>
            <person name="Davies K."/>
            <person name="Grierson E."/>
            <person name="Laing W."/>
            <person name="Kirk R."/>
            <person name="Chen X."/>
            <person name="Wood M."/>
            <person name="Montefiori M."/>
            <person name="Brummell D."/>
            <person name="Schwinn K."/>
            <person name="Catanach A."/>
            <person name="Fullerton C."/>
            <person name="Li D."/>
            <person name="Meiyalaghan S."/>
            <person name="Nieuwenhuizen N."/>
            <person name="Read N."/>
            <person name="Prakash R."/>
            <person name="Hunter D."/>
            <person name="Zhang H."/>
            <person name="Mckenzie M."/>
            <person name="Knabel M."/>
            <person name="Harris A."/>
            <person name="Allan A."/>
            <person name="Chen A."/>
            <person name="Janssen B."/>
            <person name="Plunkett B."/>
            <person name="Dwamena C."/>
            <person name="Voogd C."/>
            <person name="Leif D."/>
            <person name="Lafferty D."/>
            <person name="Souleyre E."/>
            <person name="Varkonyi-Gasic E."/>
            <person name="Gambi F."/>
            <person name="Hanley J."/>
            <person name="Yao J.-L."/>
            <person name="Cheung J."/>
            <person name="David K."/>
            <person name="Warren B."/>
            <person name="Marsh K."/>
            <person name="Snowden K."/>
            <person name="Lin-Wang K."/>
            <person name="Brian L."/>
            <person name="Martinez-Sanchez M."/>
            <person name="Wang M."/>
            <person name="Ileperuma N."/>
            <person name="Macnee N."/>
            <person name="Campin R."/>
            <person name="Mcatee P."/>
            <person name="Drummond R."/>
            <person name="Espley R."/>
            <person name="Ireland H."/>
            <person name="Wu R."/>
            <person name="Atkinson R."/>
            <person name="Karunairetnam S."/>
            <person name="Bulley S."/>
            <person name="Chunkath S."/>
            <person name="Hanley Z."/>
            <person name="Storey R."/>
            <person name="Thrimawithana A."/>
            <person name="Thomson S."/>
            <person name="David C."/>
            <person name="Testolin R."/>
        </authorList>
    </citation>
    <scope>NUCLEOTIDE SEQUENCE [LARGE SCALE GENOMIC DNA]</scope>
    <source>
        <strain evidence="4">cv. Red5</strain>
        <tissue evidence="3">Young leaf</tissue>
    </source>
</reference>
<dbReference type="Proteomes" id="UP000241394">
    <property type="component" value="Chromosome LG29"/>
</dbReference>
<sequence length="740" mass="84661">MEERRPRHRPPPPEASSPWLVFYHGRGLRNQSFYSLSKPNNTYVRSIPELRDKYVWNCCYGWLILSNYKDDQFSLWNPATIESIVLPPLKNNSETCINGALLTSPPSEPNCSLLLFDKGLRRILFCRLQNQHWIEKSYRKEMEAMGGGSSDFLTHPVSCNGKLYASTFSFSQLVSIEQNNSLVIRSRGSSMPTTAEYLSPHQRCDLVESCGDLFAIITIDGGIIHEDVIGIEIFKLDFSSMIWERVESFKDRVFFLCNNYALSCPIEISSQQIRGNCVYFTRRKDKSLYSYNMDDGSISVSLPCPNIPTPWRSPIWVMPDFRLTKSFREAMHTSAREKQEKEEEKEEEEEEDDDEGSGKKKEVVQRAENIEKLEKRGAKGLHLLDLPSDLLKSISELLISVDYLKFRAVCKMTRHVAPPIEWRTRMSGSDQRRYSLSPWLMNFEKSKGVCSFVDPNHGDKYLIQIPKLLQDATLCYCKDGWLLMCQPSYSEEQSQLCLIFFNPFTKNIIPYPALPPLFSNASSFSFSSAPSSADCVVVVVTFLYCAVRVGISRSREEEWIQMQLEIEPFFFPGFTVPVFINGAFYFMNMDGILGVLSLEGGDHGGCNWKTLEYPRKPCNGFNNNLLAECDGQLISVFIGDFGKWVQVFKLNHSTMVWERVENLGNRTLYISRSSALSTVATNSKLENKIFIPRFCGEGIVSYSLSTGMYQYSYGCEGGSLKDYQGTRKLLLCGWIEPRWY</sequence>
<proteinExistence type="predicted"/>
<organism evidence="3 4">
    <name type="scientific">Actinidia chinensis var. chinensis</name>
    <name type="common">Chinese soft-hair kiwi</name>
    <dbReference type="NCBI Taxonomy" id="1590841"/>
    <lineage>
        <taxon>Eukaryota</taxon>
        <taxon>Viridiplantae</taxon>
        <taxon>Streptophyta</taxon>
        <taxon>Embryophyta</taxon>
        <taxon>Tracheophyta</taxon>
        <taxon>Spermatophyta</taxon>
        <taxon>Magnoliopsida</taxon>
        <taxon>eudicotyledons</taxon>
        <taxon>Gunneridae</taxon>
        <taxon>Pentapetalae</taxon>
        <taxon>asterids</taxon>
        <taxon>Ericales</taxon>
        <taxon>Actinidiaceae</taxon>
        <taxon>Actinidia</taxon>
    </lineage>
</organism>
<dbReference type="InterPro" id="IPR005174">
    <property type="entry name" value="KIB1-4_b-propeller"/>
</dbReference>
<keyword evidence="4" id="KW-1185">Reference proteome</keyword>
<feature type="compositionally biased region" description="Basic and acidic residues" evidence="1">
    <location>
        <begin position="332"/>
        <end position="342"/>
    </location>
</feature>
<evidence type="ECO:0000313" key="3">
    <source>
        <dbReference type="EMBL" id="PSR85337.1"/>
    </source>
</evidence>
<name>A0A2R6P4Z2_ACTCC</name>
<comment type="caution">
    <text evidence="3">The sequence shown here is derived from an EMBL/GenBank/DDBJ whole genome shotgun (WGS) entry which is preliminary data.</text>
</comment>
<dbReference type="Gramene" id="PSR85337">
    <property type="protein sequence ID" value="PSR85337"/>
    <property type="gene ID" value="CEY00_Acc33327"/>
</dbReference>
<protein>
    <submittedName>
        <fullName evidence="3">F-box/kelch-repeat protein</fullName>
    </submittedName>
</protein>
<dbReference type="InterPro" id="IPR001810">
    <property type="entry name" value="F-box_dom"/>
</dbReference>
<evidence type="ECO:0000313" key="4">
    <source>
        <dbReference type="Proteomes" id="UP000241394"/>
    </source>
</evidence>
<dbReference type="PROSITE" id="PS50181">
    <property type="entry name" value="FBOX"/>
    <property type="match status" value="1"/>
</dbReference>
<dbReference type="OrthoDB" id="1863935at2759"/>
<feature type="region of interest" description="Disordered" evidence="1">
    <location>
        <begin position="332"/>
        <end position="363"/>
    </location>
</feature>
<feature type="domain" description="F-box" evidence="2">
    <location>
        <begin position="380"/>
        <end position="425"/>
    </location>
</feature>
<dbReference type="PANTHER" id="PTHR33127">
    <property type="entry name" value="TRANSMEMBRANE PROTEIN"/>
    <property type="match status" value="1"/>
</dbReference>
<dbReference type="Pfam" id="PF03478">
    <property type="entry name" value="Beta-prop_KIB1-4"/>
    <property type="match status" value="2"/>
</dbReference>
<accession>A0A2R6P4Z2</accession>
<feature type="compositionally biased region" description="Acidic residues" evidence="1">
    <location>
        <begin position="343"/>
        <end position="355"/>
    </location>
</feature>
<dbReference type="AlphaFoldDB" id="A0A2R6P4Z2"/>